<evidence type="ECO:0000313" key="4">
    <source>
        <dbReference type="EMBL" id="KAL3397036.1"/>
    </source>
</evidence>
<feature type="repeat" description="ANK" evidence="3">
    <location>
        <begin position="77"/>
        <end position="109"/>
    </location>
</feature>
<dbReference type="SUPFAM" id="SSF48403">
    <property type="entry name" value="Ankyrin repeat"/>
    <property type="match status" value="1"/>
</dbReference>
<protein>
    <submittedName>
        <fullName evidence="4">Uncharacterized protein</fullName>
    </submittedName>
</protein>
<dbReference type="PANTHER" id="PTHR24198">
    <property type="entry name" value="ANKYRIN REPEAT AND PROTEIN KINASE DOMAIN-CONTAINING PROTEIN"/>
    <property type="match status" value="1"/>
</dbReference>
<evidence type="ECO:0000313" key="5">
    <source>
        <dbReference type="Proteomes" id="UP001627154"/>
    </source>
</evidence>
<feature type="repeat" description="ANK" evidence="3">
    <location>
        <begin position="111"/>
        <end position="143"/>
    </location>
</feature>
<dbReference type="Gene3D" id="1.25.40.20">
    <property type="entry name" value="Ankyrin repeat-containing domain"/>
    <property type="match status" value="1"/>
</dbReference>
<keyword evidence="1" id="KW-0677">Repeat</keyword>
<evidence type="ECO:0000256" key="2">
    <source>
        <dbReference type="ARBA" id="ARBA00023043"/>
    </source>
</evidence>
<dbReference type="EMBL" id="JBJJXI010000067">
    <property type="protein sequence ID" value="KAL3397036.1"/>
    <property type="molecule type" value="Genomic_DNA"/>
</dbReference>
<organism evidence="4 5">
    <name type="scientific">Trichogramma kaykai</name>
    <dbReference type="NCBI Taxonomy" id="54128"/>
    <lineage>
        <taxon>Eukaryota</taxon>
        <taxon>Metazoa</taxon>
        <taxon>Ecdysozoa</taxon>
        <taxon>Arthropoda</taxon>
        <taxon>Hexapoda</taxon>
        <taxon>Insecta</taxon>
        <taxon>Pterygota</taxon>
        <taxon>Neoptera</taxon>
        <taxon>Endopterygota</taxon>
        <taxon>Hymenoptera</taxon>
        <taxon>Apocrita</taxon>
        <taxon>Proctotrupomorpha</taxon>
        <taxon>Chalcidoidea</taxon>
        <taxon>Trichogrammatidae</taxon>
        <taxon>Trichogramma</taxon>
    </lineage>
</organism>
<reference evidence="4 5" key="1">
    <citation type="journal article" date="2024" name="bioRxiv">
        <title>A reference genome for Trichogramma kaykai: A tiny desert-dwelling parasitoid wasp with competing sex-ratio distorters.</title>
        <authorList>
            <person name="Culotta J."/>
            <person name="Lindsey A.R."/>
        </authorList>
    </citation>
    <scope>NUCLEOTIDE SEQUENCE [LARGE SCALE GENOMIC DNA]</scope>
    <source>
        <strain evidence="4 5">KSX58</strain>
    </source>
</reference>
<keyword evidence="5" id="KW-1185">Reference proteome</keyword>
<dbReference type="PROSITE" id="PS50088">
    <property type="entry name" value="ANK_REPEAT"/>
    <property type="match status" value="2"/>
</dbReference>
<comment type="caution">
    <text evidence="4">The sequence shown here is derived from an EMBL/GenBank/DDBJ whole genome shotgun (WGS) entry which is preliminary data.</text>
</comment>
<dbReference type="Pfam" id="PF12796">
    <property type="entry name" value="Ank_2"/>
    <property type="match status" value="1"/>
</dbReference>
<dbReference type="PANTHER" id="PTHR24198:SF165">
    <property type="entry name" value="ANKYRIN REPEAT-CONTAINING PROTEIN-RELATED"/>
    <property type="match status" value="1"/>
</dbReference>
<gene>
    <name evidence="4" type="ORF">TKK_009071</name>
</gene>
<evidence type="ECO:0000256" key="3">
    <source>
        <dbReference type="PROSITE-ProRule" id="PRU00023"/>
    </source>
</evidence>
<name>A0ABD2WVN5_9HYME</name>
<dbReference type="AlphaFoldDB" id="A0ABD2WVN5"/>
<keyword evidence="2 3" id="KW-0040">ANK repeat</keyword>
<evidence type="ECO:0000256" key="1">
    <source>
        <dbReference type="ARBA" id="ARBA00022737"/>
    </source>
</evidence>
<dbReference type="Proteomes" id="UP001627154">
    <property type="component" value="Unassembled WGS sequence"/>
</dbReference>
<dbReference type="InterPro" id="IPR002110">
    <property type="entry name" value="Ankyrin_rpt"/>
</dbReference>
<sequence length="256" mass="29575">MAQVHGKIEEKDHEFLRHLYSSIRDYHGQLPNLRDIFRPEAIEWLLTESVTLNSKSCFVDDLFKIYDKFDVNYTDEDGLTQFHAACQNGCDDVVEKFLDLGQDPNLLVTKTDELPLYLALSHSNEEVFKLLLRRGADPNLVGHNGCTILHDIIIYQKYHDEDFLDTFFKIIKEVDQVVEVDVRNEWDLTPLELAVLNFFPDVIDVLFDHGADLSDFVFPSEDDFNEKLEIDDIDSYFLVSLASGILAVVERLEKRG</sequence>
<dbReference type="SMART" id="SM00248">
    <property type="entry name" value="ANK"/>
    <property type="match status" value="4"/>
</dbReference>
<dbReference type="PROSITE" id="PS50297">
    <property type="entry name" value="ANK_REP_REGION"/>
    <property type="match status" value="2"/>
</dbReference>
<proteinExistence type="predicted"/>
<accession>A0ABD2WVN5</accession>
<dbReference type="InterPro" id="IPR036770">
    <property type="entry name" value="Ankyrin_rpt-contain_sf"/>
</dbReference>